<evidence type="ECO:0000313" key="2">
    <source>
        <dbReference type="EMBL" id="EKB43303.1"/>
    </source>
</evidence>
<feature type="region of interest" description="Disordered" evidence="1">
    <location>
        <begin position="1"/>
        <end position="25"/>
    </location>
</feature>
<evidence type="ECO:0000256" key="1">
    <source>
        <dbReference type="SAM" id="MobiDB-lite"/>
    </source>
</evidence>
<evidence type="ECO:0000313" key="3">
    <source>
        <dbReference type="Proteomes" id="UP000004738"/>
    </source>
</evidence>
<comment type="caution">
    <text evidence="2">The sequence shown here is derived from an EMBL/GenBank/DDBJ whole genome shotgun (WGS) entry which is preliminary data.</text>
</comment>
<protein>
    <submittedName>
        <fullName evidence="2">Uncharacterized protein</fullName>
    </submittedName>
</protein>
<feature type="region of interest" description="Disordered" evidence="1">
    <location>
        <begin position="141"/>
        <end position="180"/>
    </location>
</feature>
<gene>
    <name evidence="2" type="ORF">B857_03903</name>
</gene>
<accession>K1KXH9</accession>
<sequence>MLPPGLVHRNGGGVGQVQRPAGLEHRQSHQRRDVLILLHLVGQAHGFGAEEQHIAGLVSHLGVQGFSFGGEGEDAGGGQSRPCRFEVRVHGDHGQVVVVQTGAAQFGVFEVEAQRLDQMQLRTGHRGQTDGVAGIAGNFRSVKKDSEHGDQFTPAPVEPGIKPSRGVAAEAPQRPAGVRG</sequence>
<name>K1KXH9_9BACL</name>
<reference evidence="2 3" key="1">
    <citation type="journal article" date="2012" name="J. Bacteriol.">
        <title>Draft Genome Sequence of Bacillus isronensis Strain B3W22, Isolated from the Upper Atmosphere.</title>
        <authorList>
            <person name="Shivaji S."/>
            <person name="Ara S."/>
            <person name="Singh S.K."/>
            <person name="Bandi S."/>
            <person name="Singh A."/>
            <person name="Pinnaka A.K."/>
        </authorList>
    </citation>
    <scope>NUCLEOTIDE SEQUENCE [LARGE SCALE GENOMIC DNA]</scope>
    <source>
        <strain evidence="2 3">B3W22</strain>
    </source>
</reference>
<proteinExistence type="predicted"/>
<organism evidence="2 3">
    <name type="scientific">Solibacillus isronensis B3W22</name>
    <dbReference type="NCBI Taxonomy" id="1224748"/>
    <lineage>
        <taxon>Bacteria</taxon>
        <taxon>Bacillati</taxon>
        <taxon>Bacillota</taxon>
        <taxon>Bacilli</taxon>
        <taxon>Bacillales</taxon>
        <taxon>Caryophanaceae</taxon>
        <taxon>Solibacillus</taxon>
    </lineage>
</organism>
<dbReference type="EMBL" id="AMCK01000049">
    <property type="protein sequence ID" value="EKB43303.1"/>
    <property type="molecule type" value="Genomic_DNA"/>
</dbReference>
<dbReference type="AlphaFoldDB" id="K1KXH9"/>
<dbReference type="Proteomes" id="UP000004738">
    <property type="component" value="Unassembled WGS sequence"/>
</dbReference>
<keyword evidence="3" id="KW-1185">Reference proteome</keyword>